<dbReference type="Proteomes" id="UP001371218">
    <property type="component" value="Unassembled WGS sequence"/>
</dbReference>
<sequence>MLRVLLLLSALLMPVVGFLSQRGAFGPDNKTISDAYPTLLIAEGYAFSIWGVIFLLDIALAAMQWKRGTALPPRVQGALVIAFGAASAWMILFPQLQFWLALATIWASLLALLYAAFHMADESAGSGSLATPLAHWAVGLHAGWISLAVLLNTAQVIAAYRLASIDHQLPWSLGLWAAAAAILAFAIHRVRGHWAYTVAAIWGLTGVAVKQWSNPMPGARESAAIAIALAAVAIGQTLWERSRQPTPHQTST</sequence>
<keyword evidence="1" id="KW-0812">Transmembrane</keyword>
<evidence type="ECO:0000313" key="3">
    <source>
        <dbReference type="Proteomes" id="UP001371218"/>
    </source>
</evidence>
<dbReference type="EMBL" id="JBBUTG010000005">
    <property type="protein sequence ID" value="MEK8031304.1"/>
    <property type="molecule type" value="Genomic_DNA"/>
</dbReference>
<feature type="transmembrane region" description="Helical" evidence="1">
    <location>
        <begin position="44"/>
        <end position="63"/>
    </location>
</feature>
<gene>
    <name evidence="2" type="ORF">AACH06_10790</name>
</gene>
<dbReference type="RefSeq" id="WP_341425681.1">
    <property type="nucleotide sequence ID" value="NZ_JBBUTG010000005.1"/>
</dbReference>
<feature type="transmembrane region" description="Helical" evidence="1">
    <location>
        <begin position="138"/>
        <end position="163"/>
    </location>
</feature>
<keyword evidence="1" id="KW-1133">Transmembrane helix</keyword>
<evidence type="ECO:0000313" key="2">
    <source>
        <dbReference type="EMBL" id="MEK8031304.1"/>
    </source>
</evidence>
<comment type="caution">
    <text evidence="2">The sequence shown here is derived from an EMBL/GenBank/DDBJ whole genome shotgun (WGS) entry which is preliminary data.</text>
</comment>
<feature type="transmembrane region" description="Helical" evidence="1">
    <location>
        <begin position="219"/>
        <end position="239"/>
    </location>
</feature>
<evidence type="ECO:0000256" key="1">
    <source>
        <dbReference type="SAM" id="Phobius"/>
    </source>
</evidence>
<feature type="transmembrane region" description="Helical" evidence="1">
    <location>
        <begin position="98"/>
        <end position="117"/>
    </location>
</feature>
<organism evidence="2 3">
    <name type="scientific">Ideonella lacteola</name>
    <dbReference type="NCBI Taxonomy" id="2984193"/>
    <lineage>
        <taxon>Bacteria</taxon>
        <taxon>Pseudomonadati</taxon>
        <taxon>Pseudomonadota</taxon>
        <taxon>Betaproteobacteria</taxon>
        <taxon>Burkholderiales</taxon>
        <taxon>Sphaerotilaceae</taxon>
        <taxon>Ideonella</taxon>
    </lineage>
</organism>
<feature type="transmembrane region" description="Helical" evidence="1">
    <location>
        <begin position="169"/>
        <end position="187"/>
    </location>
</feature>
<evidence type="ECO:0008006" key="4">
    <source>
        <dbReference type="Google" id="ProtNLM"/>
    </source>
</evidence>
<dbReference type="PANTHER" id="PTHR33802">
    <property type="entry name" value="SI:CH211-161H7.5-RELATED"/>
    <property type="match status" value="1"/>
</dbReference>
<feature type="transmembrane region" description="Helical" evidence="1">
    <location>
        <begin position="75"/>
        <end position="92"/>
    </location>
</feature>
<name>A0ABU9BQC7_9BURK</name>
<proteinExistence type="predicted"/>
<keyword evidence="3" id="KW-1185">Reference proteome</keyword>
<accession>A0ABU9BQC7</accession>
<keyword evidence="1" id="KW-0472">Membrane</keyword>
<reference evidence="2 3" key="1">
    <citation type="submission" date="2024-04" db="EMBL/GenBank/DDBJ databases">
        <title>Novel species of the genus Ideonella isolated from streams.</title>
        <authorList>
            <person name="Lu H."/>
        </authorList>
    </citation>
    <scope>NUCLEOTIDE SEQUENCE [LARGE SCALE GENOMIC DNA]</scope>
    <source>
        <strain evidence="2 3">DXS29W</strain>
    </source>
</reference>
<protein>
    <recommendedName>
        <fullName evidence="4">Tryptophan-rich sensory protein</fullName>
    </recommendedName>
</protein>
<dbReference type="PANTHER" id="PTHR33802:SF1">
    <property type="entry name" value="XK-RELATED PROTEIN"/>
    <property type="match status" value="1"/>
</dbReference>
<feature type="transmembrane region" description="Helical" evidence="1">
    <location>
        <begin position="194"/>
        <end position="213"/>
    </location>
</feature>